<reference evidence="1" key="1">
    <citation type="journal article" date="2012" name="Nature">
        <title>The tomato genome sequence provides insights into fleshy fruit evolution.</title>
        <authorList>
            <consortium name="Tomato Genome Consortium"/>
        </authorList>
    </citation>
    <scope>NUCLEOTIDE SEQUENCE [LARGE SCALE GENOMIC DNA]</scope>
    <source>
        <strain evidence="1">cv. Heinz 1706</strain>
    </source>
</reference>
<sequence length="131" mass="14317">MFVALVSCYSQPNKLFVPNKAVVGLPGSGINIRLKLGRLTSDIIGKKQSTTRGLNNKFYVDTLLGIPLPVSPSSLVGKSNVLPVANELMNARVISCIGFGQLPNRTFNTLVSWCIYFANSTKLISVWMWQA</sequence>
<organism evidence="1">
    <name type="scientific">Solanum lycopersicum</name>
    <name type="common">Tomato</name>
    <name type="synonym">Lycopersicon esculentum</name>
    <dbReference type="NCBI Taxonomy" id="4081"/>
    <lineage>
        <taxon>Eukaryota</taxon>
        <taxon>Viridiplantae</taxon>
        <taxon>Streptophyta</taxon>
        <taxon>Embryophyta</taxon>
        <taxon>Tracheophyta</taxon>
        <taxon>Spermatophyta</taxon>
        <taxon>Magnoliopsida</taxon>
        <taxon>eudicotyledons</taxon>
        <taxon>Gunneridae</taxon>
        <taxon>Pentapetalae</taxon>
        <taxon>asterids</taxon>
        <taxon>lamiids</taxon>
        <taxon>Solanales</taxon>
        <taxon>Solanaceae</taxon>
        <taxon>Solanoideae</taxon>
        <taxon>Solaneae</taxon>
        <taxon>Solanum</taxon>
        <taxon>Solanum subgen. Lycopersicon</taxon>
    </lineage>
</organism>
<evidence type="ECO:0000313" key="2">
    <source>
        <dbReference type="Proteomes" id="UP000004994"/>
    </source>
</evidence>
<accession>A0A3Q7ENA1</accession>
<dbReference type="EnsemblPlants" id="Solyc01g099163.1.1">
    <property type="protein sequence ID" value="Solyc01g099163.1.1"/>
    <property type="gene ID" value="Solyc01g099163.1"/>
</dbReference>
<dbReference type="Gramene" id="Solyc01g099163.1.1">
    <property type="protein sequence ID" value="Solyc01g099163.1.1"/>
    <property type="gene ID" value="Solyc01g099163.1"/>
</dbReference>
<proteinExistence type="predicted"/>
<evidence type="ECO:0000313" key="1">
    <source>
        <dbReference type="EnsemblPlants" id="Solyc01g099163.1.1"/>
    </source>
</evidence>
<dbReference type="AlphaFoldDB" id="A0A3Q7ENA1"/>
<dbReference type="InParanoid" id="A0A3Q7ENA1"/>
<name>A0A3Q7ENA1_SOLLC</name>
<reference evidence="1" key="2">
    <citation type="submission" date="2019-01" db="UniProtKB">
        <authorList>
            <consortium name="EnsemblPlants"/>
        </authorList>
    </citation>
    <scope>IDENTIFICATION</scope>
    <source>
        <strain evidence="1">cv. Heinz 1706</strain>
    </source>
</reference>
<dbReference type="Proteomes" id="UP000004994">
    <property type="component" value="Chromosome 1"/>
</dbReference>
<keyword evidence="2" id="KW-1185">Reference proteome</keyword>
<protein>
    <submittedName>
        <fullName evidence="1">Uncharacterized protein</fullName>
    </submittedName>
</protein>